<reference evidence="3 4" key="1">
    <citation type="submission" date="2018-01" db="EMBL/GenBank/DDBJ databases">
        <title>Draft genome Sequence of streptomyces globosus LZH-48.</title>
        <authorList>
            <person name="Ran K."/>
            <person name="Li Z."/>
            <person name="Wei S."/>
            <person name="Dong R."/>
        </authorList>
    </citation>
    <scope>NUCLEOTIDE SEQUENCE [LARGE SCALE GENOMIC DNA]</scope>
    <source>
        <strain evidence="3 4">LZH-48</strain>
    </source>
</reference>
<dbReference type="AlphaFoldDB" id="A0A344TZR3"/>
<dbReference type="SUPFAM" id="SSF56281">
    <property type="entry name" value="Metallo-hydrolase/oxidoreductase"/>
    <property type="match status" value="1"/>
</dbReference>
<evidence type="ECO:0000256" key="2">
    <source>
        <dbReference type="SAM" id="MobiDB-lite"/>
    </source>
</evidence>
<dbReference type="Pfam" id="PF13483">
    <property type="entry name" value="Lactamase_B_3"/>
    <property type="match status" value="1"/>
</dbReference>
<dbReference type="GO" id="GO:0016787">
    <property type="term" value="F:hydrolase activity"/>
    <property type="evidence" value="ECO:0007669"/>
    <property type="project" value="UniProtKB-KW"/>
</dbReference>
<dbReference type="EMBL" id="CP030862">
    <property type="protein sequence ID" value="AXE24134.1"/>
    <property type="molecule type" value="Genomic_DNA"/>
</dbReference>
<evidence type="ECO:0000313" key="3">
    <source>
        <dbReference type="EMBL" id="AXE24134.1"/>
    </source>
</evidence>
<dbReference type="Gene3D" id="3.60.15.10">
    <property type="entry name" value="Ribonuclease Z/Hydroxyacylglutathione hydrolase-like"/>
    <property type="match status" value="1"/>
</dbReference>
<dbReference type="PANTHER" id="PTHR43546">
    <property type="entry name" value="UPF0173 METAL-DEPENDENT HYDROLASE MJ1163-RELATED"/>
    <property type="match status" value="1"/>
</dbReference>
<organism evidence="3 4">
    <name type="scientific">Streptomyces globosus</name>
    <dbReference type="NCBI Taxonomy" id="68209"/>
    <lineage>
        <taxon>Bacteria</taxon>
        <taxon>Bacillati</taxon>
        <taxon>Actinomycetota</taxon>
        <taxon>Actinomycetes</taxon>
        <taxon>Kitasatosporales</taxon>
        <taxon>Streptomycetaceae</taxon>
        <taxon>Streptomyces</taxon>
    </lineage>
</organism>
<feature type="region of interest" description="Disordered" evidence="2">
    <location>
        <begin position="1"/>
        <end position="73"/>
    </location>
</feature>
<protein>
    <recommendedName>
        <fullName evidence="5">MBL fold metallo-hydrolase</fullName>
    </recommendedName>
</protein>
<evidence type="ECO:0000256" key="1">
    <source>
        <dbReference type="ARBA" id="ARBA00022801"/>
    </source>
</evidence>
<gene>
    <name evidence="3" type="ORF">C0216_12305</name>
</gene>
<evidence type="ECO:0008006" key="5">
    <source>
        <dbReference type="Google" id="ProtNLM"/>
    </source>
</evidence>
<keyword evidence="1" id="KW-0378">Hydrolase</keyword>
<proteinExistence type="predicted"/>
<dbReference type="InterPro" id="IPR050114">
    <property type="entry name" value="UPF0173_UPF0282_UlaG_hydrolase"/>
</dbReference>
<dbReference type="Proteomes" id="UP000252004">
    <property type="component" value="Chromosome"/>
</dbReference>
<evidence type="ECO:0000313" key="4">
    <source>
        <dbReference type="Proteomes" id="UP000252004"/>
    </source>
</evidence>
<feature type="region of interest" description="Disordered" evidence="2">
    <location>
        <begin position="358"/>
        <end position="381"/>
    </location>
</feature>
<dbReference type="PANTHER" id="PTHR43546:SF9">
    <property type="entry name" value="L-ASCORBATE-6-PHOSPHATE LACTONASE ULAG-RELATED"/>
    <property type="match status" value="1"/>
</dbReference>
<dbReference type="InterPro" id="IPR036866">
    <property type="entry name" value="RibonucZ/Hydroxyglut_hydro"/>
</dbReference>
<dbReference type="KEGG" id="sgz:C0216_12305"/>
<sequence length="580" mass="62513">MEARHEPTQAPDEAEYARDRGGGPPAPAARDGVRRHRHDPQLPDHLPPVGPAGPQTGAEGDVRCPPPRHPRPLPDRAKEFVMAAAPVGLELTFLGHQTWHITDGLSSVLLDPILAPAFGAGSLEFEIWPPRTVDTQGMPGPNAVILSHEHLDHFHLPSLDLLARTVPVYTGTTTPAAVTDAIEALGFTVHRVDHTQPLNVGDIEITLYPAGARTLFWEKRVSQPLVRLAGTTGNDIFIGVDADVSDLYIEQLAQGTLTPPRLAVVSNNAQTVPYGALGADNNLLPGMDGPRNRTTGLQILNGLLIDYLKPLDGVRDVALCGNGFTAPRSPHGPFLYADHKALAATANELQHLFRVHGPRPGDRLTVPSGDGPVTTSRVPWVTPDPVAEKSELAALANFLDSPQRVEPTPVTPALAKEEWEKADALVAEELPRLARELIATRTGALATSIHDYLAGPLGAHRAVLRLLDPPGRPGEIDSYAWNITGPTWDKITTTSREEAMAAHPFGIEIYFQDFAAVFLGRAQIWDVVGGSYQGWHIGENLDSPVYALFAIYGEHQRPDLAARCYAHSLATLGIPQETAA</sequence>
<name>A0A344TZR3_9ACTN</name>
<accession>A0A344TZR3</accession>
<keyword evidence="4" id="KW-1185">Reference proteome</keyword>
<dbReference type="OrthoDB" id="3204284at2"/>